<dbReference type="InterPro" id="IPR036318">
    <property type="entry name" value="FAD-bd_PCMH-like_sf"/>
</dbReference>
<reference evidence="11 12" key="1">
    <citation type="submission" date="2018-11" db="EMBL/GenBank/DDBJ databases">
        <title>Sequencing the genomes of 1000 actinobacteria strains.</title>
        <authorList>
            <person name="Klenk H.-P."/>
        </authorList>
    </citation>
    <scope>NUCLEOTIDE SEQUENCE [LARGE SCALE GENOMIC DNA]</scope>
    <source>
        <strain evidence="11 12">DSM 12652</strain>
    </source>
</reference>
<dbReference type="InterPro" id="IPR016171">
    <property type="entry name" value="Vanillyl_alc_oxidase_C-sub2"/>
</dbReference>
<dbReference type="PROSITE" id="PS51387">
    <property type="entry name" value="FAD_PCMH"/>
    <property type="match status" value="1"/>
</dbReference>
<dbReference type="Proteomes" id="UP000281738">
    <property type="component" value="Unassembled WGS sequence"/>
</dbReference>
<dbReference type="Pfam" id="PF02913">
    <property type="entry name" value="FAD-oxidase_C"/>
    <property type="match status" value="1"/>
</dbReference>
<dbReference type="GO" id="GO:0071949">
    <property type="term" value="F:FAD binding"/>
    <property type="evidence" value="ECO:0007669"/>
    <property type="project" value="InterPro"/>
</dbReference>
<evidence type="ECO:0000256" key="2">
    <source>
        <dbReference type="ARBA" id="ARBA00022630"/>
    </source>
</evidence>
<keyword evidence="12" id="KW-1185">Reference proteome</keyword>
<keyword evidence="5" id="KW-0560">Oxidoreductase</keyword>
<dbReference type="GO" id="GO:0008720">
    <property type="term" value="F:D-lactate dehydrogenase (NAD+) activity"/>
    <property type="evidence" value="ECO:0007669"/>
    <property type="project" value="TreeGrafter"/>
</dbReference>
<proteinExistence type="predicted"/>
<evidence type="ECO:0000313" key="11">
    <source>
        <dbReference type="EMBL" id="ROR89600.1"/>
    </source>
</evidence>
<evidence type="ECO:0000259" key="9">
    <source>
        <dbReference type="PROSITE" id="PS51379"/>
    </source>
</evidence>
<feature type="compositionally biased region" description="Basic and acidic residues" evidence="8">
    <location>
        <begin position="695"/>
        <end position="705"/>
    </location>
</feature>
<dbReference type="InterPro" id="IPR004113">
    <property type="entry name" value="FAD-bd_oxidored_4_C"/>
</dbReference>
<evidence type="ECO:0000256" key="6">
    <source>
        <dbReference type="ARBA" id="ARBA00023004"/>
    </source>
</evidence>
<dbReference type="InterPro" id="IPR016169">
    <property type="entry name" value="FAD-bd_PCMH_sub2"/>
</dbReference>
<evidence type="ECO:0000256" key="7">
    <source>
        <dbReference type="ARBA" id="ARBA00023014"/>
    </source>
</evidence>
<dbReference type="GO" id="GO:0004458">
    <property type="term" value="F:D-lactate dehydrogenase (cytochrome) activity"/>
    <property type="evidence" value="ECO:0007669"/>
    <property type="project" value="TreeGrafter"/>
</dbReference>
<comment type="cofactor">
    <cofactor evidence="1">
        <name>FAD</name>
        <dbReference type="ChEBI" id="CHEBI:57692"/>
    </cofactor>
</comment>
<dbReference type="PROSITE" id="PS51379">
    <property type="entry name" value="4FE4S_FER_2"/>
    <property type="match status" value="1"/>
</dbReference>
<name>A0A3N2CPZ5_9ACTN</name>
<keyword evidence="6" id="KW-0408">Iron</keyword>
<dbReference type="EMBL" id="RKHO01000001">
    <property type="protein sequence ID" value="ROR89600.1"/>
    <property type="molecule type" value="Genomic_DNA"/>
</dbReference>
<dbReference type="Gene3D" id="1.10.45.10">
    <property type="entry name" value="Vanillyl-alcohol Oxidase, Chain A, domain 4"/>
    <property type="match status" value="1"/>
</dbReference>
<keyword evidence="3" id="KW-0479">Metal-binding</keyword>
<protein>
    <submittedName>
        <fullName evidence="11">FAD/FMN-containing dehydrogenase</fullName>
    </submittedName>
</protein>
<dbReference type="PROSITE" id="PS00198">
    <property type="entry name" value="4FE4S_FER_1"/>
    <property type="match status" value="1"/>
</dbReference>
<evidence type="ECO:0000256" key="8">
    <source>
        <dbReference type="SAM" id="MobiDB-lite"/>
    </source>
</evidence>
<evidence type="ECO:0000256" key="1">
    <source>
        <dbReference type="ARBA" id="ARBA00001974"/>
    </source>
</evidence>
<accession>A0A3N2CPZ5</accession>
<evidence type="ECO:0000256" key="5">
    <source>
        <dbReference type="ARBA" id="ARBA00023002"/>
    </source>
</evidence>
<dbReference type="Pfam" id="PF13183">
    <property type="entry name" value="Fer4_8"/>
    <property type="match status" value="1"/>
</dbReference>
<feature type="domain" description="FAD-binding PCMH-type" evidence="10">
    <location>
        <begin position="53"/>
        <end position="266"/>
    </location>
</feature>
<dbReference type="InterPro" id="IPR017900">
    <property type="entry name" value="4Fe4S_Fe_S_CS"/>
</dbReference>
<dbReference type="PANTHER" id="PTHR11748:SF119">
    <property type="entry name" value="D-2-HYDROXYGLUTARATE DEHYDROGENASE"/>
    <property type="match status" value="1"/>
</dbReference>
<comment type="caution">
    <text evidence="11">The sequence shown here is derived from an EMBL/GenBank/DDBJ whole genome shotgun (WGS) entry which is preliminary data.</text>
</comment>
<dbReference type="InterPro" id="IPR016166">
    <property type="entry name" value="FAD-bd_PCMH"/>
</dbReference>
<evidence type="ECO:0000256" key="3">
    <source>
        <dbReference type="ARBA" id="ARBA00022723"/>
    </source>
</evidence>
<evidence type="ECO:0000256" key="4">
    <source>
        <dbReference type="ARBA" id="ARBA00022827"/>
    </source>
</evidence>
<dbReference type="Pfam" id="PF01565">
    <property type="entry name" value="FAD_binding_4"/>
    <property type="match status" value="1"/>
</dbReference>
<dbReference type="GO" id="GO:0051536">
    <property type="term" value="F:iron-sulfur cluster binding"/>
    <property type="evidence" value="ECO:0007669"/>
    <property type="project" value="UniProtKB-KW"/>
</dbReference>
<evidence type="ECO:0000259" key="10">
    <source>
        <dbReference type="PROSITE" id="PS51387"/>
    </source>
</evidence>
<sequence length="951" mass="100157">MRSRPEGVRVAAGARIRHVPTSDLLLALRAAGVADADDSDLTRSLYASDAGLYRIPPRVVVRPRHTDEVVATLAVARESGVPLTMRGAGTSIAGNAIGAGIVLDTNRHLNRVLGIDREAGVAHVQPGTVHATLQKQAVPLGLRFGPDPSTHTRCTIGGMIGNNACGSRALGYGRTVDNVEGLTVLLADGSVVRAGAAGGTPAALTDLVDAQLGTVRTEFGRFGRQVSGYSMEHLLPERGRRFDRFLAGTEGTLGVVLDAHVRLVRDAPHRALAVLAYTDMAEAADAVPALLEHDLVACEGLGERIVAMVTGHPELPVGGGWLFAEVVGETVAEVEAAALAVARTAGVPFRVVSDAAEQAALWKIREDGAGLAARSLSRPAQAGWEDAAVPPARLGAYLREFEALLRESRLDGVPYGHFGDGCVHVRIDFELEDAGGRDRYRAFVEQAADLVAGYGGSMSGEHGDGRARSELLPRMYSPQAMALMEQAKRVLDPTGLLNPGVLVDPAPFDADLRLAQPLPGLRTTLRLTHDGGSLTDAVHRCTGVGKCVADNTAGGGVMCPSYLATREEKDSTRGRAHVLQDVVNGALDVRSDAVADALDLCLSCKGCARDCPTGVDMATYKSEVLSQKYAGRLRPRSHYALGQLPRWARMTPPRLANAVLRSRTVARVAKAAAGVDQRRSLPSFSERPLRAPAGRRADRPAEDAHGVDPTVDVWVWADSFTDRFAADTGRAALELLRSIGLRAEVIPDPACCGLTWVTTGQLSAARRIVSGAVATLHRYVASGAPVVGLEPSCLAAMREDAVQLVDDPRAVEVAGGLRSLAELLAGLVAEGRWTPPDLTGVEVVAQPHCHHHAVVGWATDAALLAQTGATVTRVGGCCGLAGNFGVEVGHYETSVAVAEHDLLPAVRAAGPDAVVLADGFSCRTQLEDLEGRRALHLAELLLQGTPRRSEG</sequence>
<keyword evidence="2" id="KW-0285">Flavoprotein</keyword>
<dbReference type="SUPFAM" id="SSF55103">
    <property type="entry name" value="FAD-linked oxidases, C-terminal domain"/>
    <property type="match status" value="1"/>
</dbReference>
<dbReference type="PANTHER" id="PTHR11748">
    <property type="entry name" value="D-LACTATE DEHYDROGENASE"/>
    <property type="match status" value="1"/>
</dbReference>
<feature type="domain" description="4Fe-4S ferredoxin-type" evidence="9">
    <location>
        <begin position="591"/>
        <end position="621"/>
    </location>
</feature>
<dbReference type="Gene3D" id="3.30.70.2740">
    <property type="match status" value="1"/>
</dbReference>
<gene>
    <name evidence="11" type="ORF">EDD33_0429</name>
</gene>
<dbReference type="GO" id="GO:0046872">
    <property type="term" value="F:metal ion binding"/>
    <property type="evidence" value="ECO:0007669"/>
    <property type="project" value="UniProtKB-KW"/>
</dbReference>
<dbReference type="SUPFAM" id="SSF46548">
    <property type="entry name" value="alpha-helical ferredoxin"/>
    <property type="match status" value="1"/>
</dbReference>
<dbReference type="SUPFAM" id="SSF56176">
    <property type="entry name" value="FAD-binding/transporter-associated domain-like"/>
    <property type="match status" value="1"/>
</dbReference>
<keyword evidence="4" id="KW-0274">FAD</keyword>
<dbReference type="Gene3D" id="3.30.465.10">
    <property type="match status" value="1"/>
</dbReference>
<evidence type="ECO:0000313" key="12">
    <source>
        <dbReference type="Proteomes" id="UP000281738"/>
    </source>
</evidence>
<dbReference type="InterPro" id="IPR017896">
    <property type="entry name" value="4Fe4S_Fe-S-bd"/>
</dbReference>
<keyword evidence="7" id="KW-0411">Iron-sulfur</keyword>
<feature type="region of interest" description="Disordered" evidence="8">
    <location>
        <begin position="679"/>
        <end position="705"/>
    </location>
</feature>
<dbReference type="AlphaFoldDB" id="A0A3N2CPZ5"/>
<dbReference type="InterPro" id="IPR006094">
    <property type="entry name" value="Oxid_FAD_bind_N"/>
</dbReference>
<dbReference type="InterPro" id="IPR016164">
    <property type="entry name" value="FAD-linked_Oxase-like_C"/>
</dbReference>
<organism evidence="11 12">
    <name type="scientific">Nocardioides aurantiacus</name>
    <dbReference type="NCBI Taxonomy" id="86796"/>
    <lineage>
        <taxon>Bacteria</taxon>
        <taxon>Bacillati</taxon>
        <taxon>Actinomycetota</taxon>
        <taxon>Actinomycetes</taxon>
        <taxon>Propionibacteriales</taxon>
        <taxon>Nocardioidaceae</taxon>
        <taxon>Nocardioides</taxon>
    </lineage>
</organism>
<dbReference type="GO" id="GO:1903457">
    <property type="term" value="P:lactate catabolic process"/>
    <property type="evidence" value="ECO:0007669"/>
    <property type="project" value="TreeGrafter"/>
</dbReference>